<dbReference type="PROSITE" id="PS51796">
    <property type="entry name" value="MSS4"/>
    <property type="match status" value="1"/>
</dbReference>
<dbReference type="InterPro" id="IPR011323">
    <property type="entry name" value="Mss4/transl-control_tumour"/>
</dbReference>
<dbReference type="InterPro" id="IPR011057">
    <property type="entry name" value="Mss4-like_sf"/>
</dbReference>
<dbReference type="GO" id="GO:0015031">
    <property type="term" value="P:protein transport"/>
    <property type="evidence" value="ECO:0007669"/>
    <property type="project" value="UniProtKB-KW"/>
</dbReference>
<dbReference type="GO" id="GO:0007264">
    <property type="term" value="P:small GTPase-mediated signal transduction"/>
    <property type="evidence" value="ECO:0007669"/>
    <property type="project" value="InterPro"/>
</dbReference>
<dbReference type="RefSeq" id="XP_004350879.1">
    <property type="nucleotide sequence ID" value="XM_004350828.1"/>
</dbReference>
<dbReference type="STRING" id="1054147.F4QEW4"/>
<proteinExistence type="predicted"/>
<dbReference type="Pfam" id="PF04421">
    <property type="entry name" value="Mss4"/>
    <property type="match status" value="1"/>
</dbReference>
<dbReference type="SUPFAM" id="SSF51316">
    <property type="entry name" value="Mss4-like"/>
    <property type="match status" value="1"/>
</dbReference>
<feature type="compositionally biased region" description="Low complexity" evidence="4">
    <location>
        <begin position="1"/>
        <end position="27"/>
    </location>
</feature>
<evidence type="ECO:0000313" key="5">
    <source>
        <dbReference type="EMBL" id="EGG14171.1"/>
    </source>
</evidence>
<dbReference type="InterPro" id="IPR007515">
    <property type="entry name" value="Mss4"/>
</dbReference>
<dbReference type="GeneID" id="14865859"/>
<dbReference type="GO" id="GO:0008270">
    <property type="term" value="F:zinc ion binding"/>
    <property type="evidence" value="ECO:0007669"/>
    <property type="project" value="TreeGrafter"/>
</dbReference>
<sequence>MENEQQQQDNNTNEQQEQQQDNTNTVVVEEEQQGEPEGIPIEEINRDPNVDNAFADASNFTIIVKNEEAPAEGIAHPETKKLTKRIHCRRCDCTVLIQNNATLIPLLNQKGSDTAEELKWMWFLPDMFQFENIAFSKDVKNKIKYLTCAECEYEIIGVHDLTTKENYIAHDRIVYK</sequence>
<dbReference type="GO" id="GO:0005829">
    <property type="term" value="C:cytosol"/>
    <property type="evidence" value="ECO:0007669"/>
    <property type="project" value="TreeGrafter"/>
</dbReference>
<accession>F4QEW4</accession>
<evidence type="ECO:0000256" key="4">
    <source>
        <dbReference type="SAM" id="MobiDB-lite"/>
    </source>
</evidence>
<evidence type="ECO:0000256" key="1">
    <source>
        <dbReference type="ARBA" id="ARBA00022448"/>
    </source>
</evidence>
<name>F4QEW4_CACFS</name>
<keyword evidence="3" id="KW-0653">Protein transport</keyword>
<organism evidence="5 6">
    <name type="scientific">Cavenderia fasciculata</name>
    <name type="common">Slime mold</name>
    <name type="synonym">Dictyostelium fasciculatum</name>
    <dbReference type="NCBI Taxonomy" id="261658"/>
    <lineage>
        <taxon>Eukaryota</taxon>
        <taxon>Amoebozoa</taxon>
        <taxon>Evosea</taxon>
        <taxon>Eumycetozoa</taxon>
        <taxon>Dictyostelia</taxon>
        <taxon>Acytosteliales</taxon>
        <taxon>Cavenderiaceae</taxon>
        <taxon>Cavenderia</taxon>
    </lineage>
</organism>
<dbReference type="Gene3D" id="2.170.150.10">
    <property type="entry name" value="Metal Binding Protein, Guanine Nucleotide Exchange Factor, Chain A"/>
    <property type="match status" value="1"/>
</dbReference>
<dbReference type="KEGG" id="dfa:DFA_11940"/>
<dbReference type="GO" id="GO:0016020">
    <property type="term" value="C:membrane"/>
    <property type="evidence" value="ECO:0007669"/>
    <property type="project" value="TreeGrafter"/>
</dbReference>
<dbReference type="OrthoDB" id="30840at2759"/>
<dbReference type="FunFam" id="2.170.150.10:FF:000005">
    <property type="entry name" value="Guanine nucleotide exchange factor MSS4"/>
    <property type="match status" value="1"/>
</dbReference>
<evidence type="ECO:0000256" key="2">
    <source>
        <dbReference type="ARBA" id="ARBA00022658"/>
    </source>
</evidence>
<gene>
    <name evidence="5" type="primary">rabif</name>
    <name evidence="5" type="ORF">DFA_11940</name>
</gene>
<keyword evidence="2" id="KW-0344">Guanine-nucleotide releasing factor</keyword>
<feature type="region of interest" description="Disordered" evidence="4">
    <location>
        <begin position="1"/>
        <end position="44"/>
    </location>
</feature>
<dbReference type="GO" id="GO:0006892">
    <property type="term" value="P:post-Golgi vesicle-mediated transport"/>
    <property type="evidence" value="ECO:0007669"/>
    <property type="project" value="TreeGrafter"/>
</dbReference>
<dbReference type="AlphaFoldDB" id="F4QEW4"/>
<dbReference type="PANTHER" id="PTHR13276:SF0">
    <property type="entry name" value="GUANINE NUCLEOTIDE EXCHANGE FACTOR MSS4"/>
    <property type="match status" value="1"/>
</dbReference>
<protein>
    <submittedName>
        <fullName evidence="5">Mss4-like family protein</fullName>
    </submittedName>
</protein>
<dbReference type="Proteomes" id="UP000007797">
    <property type="component" value="Unassembled WGS sequence"/>
</dbReference>
<dbReference type="EMBL" id="GL883029">
    <property type="protein sequence ID" value="EGG14171.1"/>
    <property type="molecule type" value="Genomic_DNA"/>
</dbReference>
<evidence type="ECO:0000313" key="6">
    <source>
        <dbReference type="Proteomes" id="UP000007797"/>
    </source>
</evidence>
<keyword evidence="6" id="KW-1185">Reference proteome</keyword>
<keyword evidence="1" id="KW-0813">Transport</keyword>
<dbReference type="OMA" id="MWFLPDM"/>
<dbReference type="GO" id="GO:0005085">
    <property type="term" value="F:guanyl-nucleotide exchange factor activity"/>
    <property type="evidence" value="ECO:0007669"/>
    <property type="project" value="UniProtKB-KW"/>
</dbReference>
<evidence type="ECO:0000256" key="3">
    <source>
        <dbReference type="ARBA" id="ARBA00022927"/>
    </source>
</evidence>
<reference evidence="6" key="1">
    <citation type="journal article" date="2011" name="Genome Res.">
        <title>Phylogeny-wide analysis of social amoeba genomes highlights ancient origins for complex intercellular communication.</title>
        <authorList>
            <person name="Heidel A.J."/>
            <person name="Lawal H.M."/>
            <person name="Felder M."/>
            <person name="Schilde C."/>
            <person name="Helps N.R."/>
            <person name="Tunggal B."/>
            <person name="Rivero F."/>
            <person name="John U."/>
            <person name="Schleicher M."/>
            <person name="Eichinger L."/>
            <person name="Platzer M."/>
            <person name="Noegel A.A."/>
            <person name="Schaap P."/>
            <person name="Gloeckner G."/>
        </authorList>
    </citation>
    <scope>NUCLEOTIDE SEQUENCE [LARGE SCALE GENOMIC DNA]</scope>
    <source>
        <strain evidence="6">SH3</strain>
    </source>
</reference>
<dbReference type="PANTHER" id="PTHR13276">
    <property type="entry name" value="GUANINE NUCLEOTIDE EXCHANGE FACTOR MSS4"/>
    <property type="match status" value="1"/>
</dbReference>